<accession>A0A0B7BPJ3</accession>
<reference evidence="1" key="1">
    <citation type="submission" date="2014-12" db="EMBL/GenBank/DDBJ databases">
        <title>Insight into the proteome of Arion vulgaris.</title>
        <authorList>
            <person name="Aradska J."/>
            <person name="Bulat T."/>
            <person name="Smidak R."/>
            <person name="Sarate P."/>
            <person name="Gangsoo J."/>
            <person name="Sialana F."/>
            <person name="Bilban M."/>
            <person name="Lubec G."/>
        </authorList>
    </citation>
    <scope>NUCLEOTIDE SEQUENCE</scope>
    <source>
        <tissue evidence="1">Skin</tissue>
    </source>
</reference>
<protein>
    <submittedName>
        <fullName evidence="1">Uncharacterized protein</fullName>
    </submittedName>
</protein>
<sequence>MAYKNKWVKDQPGQQKGDAYYQLNREQVSTFRLRTGHNRLRQILFNKIGPTDICTLVSAR</sequence>
<dbReference type="AlphaFoldDB" id="A0A0B7BPJ3"/>
<organism evidence="1">
    <name type="scientific">Arion vulgaris</name>
    <dbReference type="NCBI Taxonomy" id="1028688"/>
    <lineage>
        <taxon>Eukaryota</taxon>
        <taxon>Metazoa</taxon>
        <taxon>Spiralia</taxon>
        <taxon>Lophotrochozoa</taxon>
        <taxon>Mollusca</taxon>
        <taxon>Gastropoda</taxon>
        <taxon>Heterobranchia</taxon>
        <taxon>Euthyneura</taxon>
        <taxon>Panpulmonata</taxon>
        <taxon>Eupulmonata</taxon>
        <taxon>Stylommatophora</taxon>
        <taxon>Helicina</taxon>
        <taxon>Arionoidea</taxon>
        <taxon>Arionidae</taxon>
        <taxon>Arion</taxon>
    </lineage>
</organism>
<name>A0A0B7BPJ3_9EUPU</name>
<dbReference type="EMBL" id="HACG01048354">
    <property type="protein sequence ID" value="CEK95219.1"/>
    <property type="molecule type" value="Transcribed_RNA"/>
</dbReference>
<gene>
    <name evidence="1" type="primary">ORF205937</name>
</gene>
<proteinExistence type="predicted"/>
<evidence type="ECO:0000313" key="1">
    <source>
        <dbReference type="EMBL" id="CEK95219.1"/>
    </source>
</evidence>